<protein>
    <submittedName>
        <fullName evidence="1">Uncharacterized protein</fullName>
    </submittedName>
</protein>
<evidence type="ECO:0000313" key="2">
    <source>
        <dbReference type="Proteomes" id="UP000828390"/>
    </source>
</evidence>
<dbReference type="AlphaFoldDB" id="A0A9D4IBH4"/>
<dbReference type="Proteomes" id="UP000828390">
    <property type="component" value="Unassembled WGS sequence"/>
</dbReference>
<dbReference type="EMBL" id="JAIWYP010000010">
    <property type="protein sequence ID" value="KAH3755244.1"/>
    <property type="molecule type" value="Genomic_DNA"/>
</dbReference>
<accession>A0A9D4IBH4</accession>
<organism evidence="1 2">
    <name type="scientific">Dreissena polymorpha</name>
    <name type="common">Zebra mussel</name>
    <name type="synonym">Mytilus polymorpha</name>
    <dbReference type="NCBI Taxonomy" id="45954"/>
    <lineage>
        <taxon>Eukaryota</taxon>
        <taxon>Metazoa</taxon>
        <taxon>Spiralia</taxon>
        <taxon>Lophotrochozoa</taxon>
        <taxon>Mollusca</taxon>
        <taxon>Bivalvia</taxon>
        <taxon>Autobranchia</taxon>
        <taxon>Heteroconchia</taxon>
        <taxon>Euheterodonta</taxon>
        <taxon>Imparidentia</taxon>
        <taxon>Neoheterodontei</taxon>
        <taxon>Myida</taxon>
        <taxon>Dreissenoidea</taxon>
        <taxon>Dreissenidae</taxon>
        <taxon>Dreissena</taxon>
    </lineage>
</organism>
<gene>
    <name evidence="1" type="ORF">DPMN_189934</name>
</gene>
<comment type="caution">
    <text evidence="1">The sequence shown here is derived from an EMBL/GenBank/DDBJ whole genome shotgun (WGS) entry which is preliminary data.</text>
</comment>
<reference evidence="1" key="2">
    <citation type="submission" date="2020-11" db="EMBL/GenBank/DDBJ databases">
        <authorList>
            <person name="McCartney M.A."/>
            <person name="Auch B."/>
            <person name="Kono T."/>
            <person name="Mallez S."/>
            <person name="Becker A."/>
            <person name="Gohl D.M."/>
            <person name="Silverstein K.A.T."/>
            <person name="Koren S."/>
            <person name="Bechman K.B."/>
            <person name="Herman A."/>
            <person name="Abrahante J.E."/>
            <person name="Garbe J."/>
        </authorList>
    </citation>
    <scope>NUCLEOTIDE SEQUENCE</scope>
    <source>
        <strain evidence="1">Duluth1</strain>
        <tissue evidence="1">Whole animal</tissue>
    </source>
</reference>
<keyword evidence="2" id="KW-1185">Reference proteome</keyword>
<reference evidence="1" key="1">
    <citation type="journal article" date="2019" name="bioRxiv">
        <title>The Genome of the Zebra Mussel, Dreissena polymorpha: A Resource for Invasive Species Research.</title>
        <authorList>
            <person name="McCartney M.A."/>
            <person name="Auch B."/>
            <person name="Kono T."/>
            <person name="Mallez S."/>
            <person name="Zhang Y."/>
            <person name="Obille A."/>
            <person name="Becker A."/>
            <person name="Abrahante J.E."/>
            <person name="Garbe J."/>
            <person name="Badalamenti J.P."/>
            <person name="Herman A."/>
            <person name="Mangelson H."/>
            <person name="Liachko I."/>
            <person name="Sullivan S."/>
            <person name="Sone E.D."/>
            <person name="Koren S."/>
            <person name="Silverstein K.A.T."/>
            <person name="Beckman K.B."/>
            <person name="Gohl D.M."/>
        </authorList>
    </citation>
    <scope>NUCLEOTIDE SEQUENCE</scope>
    <source>
        <strain evidence="1">Duluth1</strain>
        <tissue evidence="1">Whole animal</tissue>
    </source>
</reference>
<name>A0A9D4IBH4_DREPO</name>
<proteinExistence type="predicted"/>
<evidence type="ECO:0000313" key="1">
    <source>
        <dbReference type="EMBL" id="KAH3755244.1"/>
    </source>
</evidence>
<sequence length="60" mass="6633">MLPSFRIDTDQHGSFELPKTAVLATRSPKGITVSPRTFTERHIATRRSLYSHAASSCMGL</sequence>